<evidence type="ECO:0000256" key="5">
    <source>
        <dbReference type="SAM" id="Phobius"/>
    </source>
</evidence>
<evidence type="ECO:0000256" key="4">
    <source>
        <dbReference type="SAM" id="MobiDB-lite"/>
    </source>
</evidence>
<accession>A0AAD9ZJ73</accession>
<dbReference type="InterPro" id="IPR002110">
    <property type="entry name" value="Ankyrin_rpt"/>
</dbReference>
<evidence type="ECO:0000313" key="6">
    <source>
        <dbReference type="EMBL" id="KAK3178522.1"/>
    </source>
</evidence>
<keyword evidence="5" id="KW-1133">Transmembrane helix</keyword>
<keyword evidence="2 3" id="KW-0040">ANK repeat</keyword>
<evidence type="ECO:0000256" key="2">
    <source>
        <dbReference type="ARBA" id="ARBA00023043"/>
    </source>
</evidence>
<feature type="repeat" description="ANK" evidence="3">
    <location>
        <begin position="542"/>
        <end position="574"/>
    </location>
</feature>
<keyword evidence="1" id="KW-0677">Repeat</keyword>
<feature type="repeat" description="ANK" evidence="3">
    <location>
        <begin position="509"/>
        <end position="541"/>
    </location>
</feature>
<feature type="transmembrane region" description="Helical" evidence="5">
    <location>
        <begin position="1308"/>
        <end position="1329"/>
    </location>
</feature>
<dbReference type="PROSITE" id="PS50088">
    <property type="entry name" value="ANK_REPEAT"/>
    <property type="match status" value="4"/>
</dbReference>
<gene>
    <name evidence="6" type="ORF">OEA41_000659</name>
</gene>
<feature type="repeat" description="ANK" evidence="3">
    <location>
        <begin position="575"/>
        <end position="607"/>
    </location>
</feature>
<comment type="caution">
    <text evidence="6">The sequence shown here is derived from an EMBL/GenBank/DDBJ whole genome shotgun (WGS) entry which is preliminary data.</text>
</comment>
<protein>
    <submittedName>
        <fullName evidence="6">Uncharacterized protein</fullName>
    </submittedName>
</protein>
<dbReference type="Gene3D" id="1.25.40.20">
    <property type="entry name" value="Ankyrin repeat-containing domain"/>
    <property type="match status" value="1"/>
</dbReference>
<feature type="compositionally biased region" description="Basic and acidic residues" evidence="4">
    <location>
        <begin position="940"/>
        <end position="956"/>
    </location>
</feature>
<dbReference type="InterPro" id="IPR050889">
    <property type="entry name" value="Dendritic_Spine_Reg/Scaffold"/>
</dbReference>
<feature type="region of interest" description="Disordered" evidence="4">
    <location>
        <begin position="1090"/>
        <end position="1116"/>
    </location>
</feature>
<dbReference type="SUPFAM" id="SSF48403">
    <property type="entry name" value="Ankyrin repeat"/>
    <property type="match status" value="1"/>
</dbReference>
<keyword evidence="5" id="KW-0472">Membrane</keyword>
<evidence type="ECO:0000256" key="1">
    <source>
        <dbReference type="ARBA" id="ARBA00022737"/>
    </source>
</evidence>
<dbReference type="PROSITE" id="PS50297">
    <property type="entry name" value="ANK_REP_REGION"/>
    <property type="match status" value="3"/>
</dbReference>
<feature type="transmembrane region" description="Helical" evidence="5">
    <location>
        <begin position="1341"/>
        <end position="1361"/>
    </location>
</feature>
<reference evidence="6" key="1">
    <citation type="submission" date="2022-11" db="EMBL/GenBank/DDBJ databases">
        <title>Chromosomal genome sequence assembly and mating type (MAT) locus characterization of the leprose asexual lichenized fungus Lepraria neglecta (Nyl.) Erichsen.</title>
        <authorList>
            <person name="Allen J.L."/>
            <person name="Pfeffer B."/>
        </authorList>
    </citation>
    <scope>NUCLEOTIDE SEQUENCE</scope>
    <source>
        <strain evidence="6">Allen 5258</strain>
    </source>
</reference>
<dbReference type="Proteomes" id="UP001276659">
    <property type="component" value="Unassembled WGS sequence"/>
</dbReference>
<dbReference type="SMART" id="SM00248">
    <property type="entry name" value="ANK"/>
    <property type="match status" value="5"/>
</dbReference>
<feature type="region of interest" description="Disordered" evidence="4">
    <location>
        <begin position="703"/>
        <end position="736"/>
    </location>
</feature>
<dbReference type="EMBL" id="JASNWA010000003">
    <property type="protein sequence ID" value="KAK3178522.1"/>
    <property type="molecule type" value="Genomic_DNA"/>
</dbReference>
<keyword evidence="5" id="KW-0812">Transmembrane</keyword>
<feature type="region of interest" description="Disordered" evidence="4">
    <location>
        <begin position="898"/>
        <end position="956"/>
    </location>
</feature>
<evidence type="ECO:0000313" key="7">
    <source>
        <dbReference type="Proteomes" id="UP001276659"/>
    </source>
</evidence>
<keyword evidence="7" id="KW-1185">Reference proteome</keyword>
<name>A0AAD9ZJ73_9LECA</name>
<sequence>MVQDWLKSPEYEDDQDRYSKIRINSRNSGQWLKGDAKLKSWTDPNSTCPILWIRGTPGADDQRDDFRAISRALLKQIVEQKQDLLPYLYEECSNGGQPVLQSEKELRSLLKIVCSSLYEAVLILDDANQIQGNTTRALFASRDEGDIRKMLSQAIARTISMEDNIGDIGDFVAKEVSGIVEKFELSKSDGDNLRIMISERAQVGKSAFHPVLSLTGSSIRFLTHFSHFVIQEDNYKLAKTCLAYLTFDRFDSRNVKDEIRQYVRQGWFGFQDYALQNWMKHVEKVDSTILEHDEAALSELSRLLKKLFEMHWNASPRPFTKSKTKNEPFEFFRASEVHDRLVQVATYESASHSSSGAIETDPIDFTLHTERSRALIEEYEQSCQDQRSKTEFATRYGFRPYKCAKRQCFYFHECFKDAATRDRHQIKHDRPFRCPYGSCDLTQIGVATAKDLKQHLWTFHGDSNEGVVDDTQHELAQKLESFQTTSQGDVAESKKPLQKSAKKIATIGKKSTVLHVAASKGRNQALTFLLKQGAHVDVEDKGGYTPLAVATVNRQVNACSVLLQYGANPNHIQRNGKMVHHLATEKEFEDVLEALLASGANLHATDSEGNMALHIAAGRGFKDIINTLLASGADRQAMNLEGKTALQVAAEKGLHNICQTLQASTAVPHLSESKTNLLQTKAGEGKLGNIPEAMLARGVDLPFTEDGRETPPRAFSEGPSKEVLETPPARGTESQPNDLLYINTTNVDCSSVQDSSLTPASIFSLASRASSSLQTQYFEEKLISAAEQLIELLIKDEVLNLLYLVAFESKTIGAERFVRNYRRLLKLFSEELKAEAHKSLEKSAVWFIRSRAGHISNKIRSKYDPAYNEMAKNMRNLEFQASGPTKQNQLDRFLHKEQKDISHQQRQSIEPEDLNNNPPPHRRFQPAGQGMEPDENDYDLGDRDSEPEEDYPRQDDSHKLVDAHNFTHIISFLVSSNAFQNLRKNFKQFVQPPLKTDTVLVPADQTQDRPPTILASLRTKLKLMSAWGRSCEPKFGSGKILVRWKCQCGSSLWDDYEELRPGAAEDLRKSLDAYGRRNVGGVQTCAGTTQVTNTAQNSPQVDSQGGGSGSSAGVSGTSWSHSLRAIQNGLTAVGNNVAPGLLPTDEGLLKPDQKFLLLCVSKRNDTLRLSQPNVEHITDDIRLFRMLQAFERHPRKRVVILPTEGSDILPCRTNPDACHKDHSTPRCDKAYDTHPTPPDLKPYIGPNGLTHLLNHPHEAAEEGNNLPVQNVWLKRFPKKEKTKLAVCPPYQYGLGWGIEFEEGWYMNWLVKFAIIAFVITAITFLVCWWNFRGDVQGATGMAALLVSCAVLLISIFSVVVMA</sequence>
<organism evidence="6 7">
    <name type="scientific">Lepraria neglecta</name>
    <dbReference type="NCBI Taxonomy" id="209136"/>
    <lineage>
        <taxon>Eukaryota</taxon>
        <taxon>Fungi</taxon>
        <taxon>Dikarya</taxon>
        <taxon>Ascomycota</taxon>
        <taxon>Pezizomycotina</taxon>
        <taxon>Lecanoromycetes</taxon>
        <taxon>OSLEUM clade</taxon>
        <taxon>Lecanoromycetidae</taxon>
        <taxon>Lecanorales</taxon>
        <taxon>Lecanorineae</taxon>
        <taxon>Stereocaulaceae</taxon>
        <taxon>Lepraria</taxon>
    </lineage>
</organism>
<dbReference type="PANTHER" id="PTHR24166">
    <property type="entry name" value="ROLLING PEBBLES, ISOFORM B"/>
    <property type="match status" value="1"/>
</dbReference>
<dbReference type="InterPro" id="IPR036770">
    <property type="entry name" value="Ankyrin_rpt-contain_sf"/>
</dbReference>
<proteinExistence type="predicted"/>
<feature type="compositionally biased region" description="Polar residues" evidence="4">
    <location>
        <begin position="1090"/>
        <end position="1102"/>
    </location>
</feature>
<dbReference type="Pfam" id="PF12796">
    <property type="entry name" value="Ank_2"/>
    <property type="match status" value="2"/>
</dbReference>
<dbReference type="PANTHER" id="PTHR24166:SF48">
    <property type="entry name" value="PROTEIN VAPYRIN"/>
    <property type="match status" value="1"/>
</dbReference>
<feature type="repeat" description="ANK" evidence="3">
    <location>
        <begin position="608"/>
        <end position="640"/>
    </location>
</feature>
<evidence type="ECO:0000256" key="3">
    <source>
        <dbReference type="PROSITE-ProRule" id="PRU00023"/>
    </source>
</evidence>